<dbReference type="EMBL" id="BAAAGG010000002">
    <property type="protein sequence ID" value="GAA0751649.1"/>
    <property type="molecule type" value="Genomic_DNA"/>
</dbReference>
<keyword evidence="2" id="KW-1185">Reference proteome</keyword>
<dbReference type="RefSeq" id="WP_224455149.1">
    <property type="nucleotide sequence ID" value="NZ_BAAAGG010000002.1"/>
</dbReference>
<evidence type="ECO:0008006" key="3">
    <source>
        <dbReference type="Google" id="ProtNLM"/>
    </source>
</evidence>
<sequence>MELHELDEYIIGLDIEPTDDELEELCEAFEKDFVKNPFKVNGLNVKVISHNSKVSGFEEYPETFVHLITRKSKSGHRVFDRNRANRIHWIKCILQNQNNEEILCFKHTEGNGAIRDYFWYESEDFLVIMEEITPNYIIVTSFYIDDSYNKNYYRKKHESYLKNKT</sequence>
<protein>
    <recommendedName>
        <fullName evidence="3">Phage-Barnase-EndoU-ColicinE5/D-RelE like nuclease 2 domain-containing protein</fullName>
    </recommendedName>
</protein>
<comment type="caution">
    <text evidence="1">The sequence shown here is derived from an EMBL/GenBank/DDBJ whole genome shotgun (WGS) entry which is preliminary data.</text>
</comment>
<name>A0ABN1K0X4_9FLAO</name>
<evidence type="ECO:0000313" key="1">
    <source>
        <dbReference type="EMBL" id="GAA0751649.1"/>
    </source>
</evidence>
<accession>A0ABN1K0X4</accession>
<reference evidence="1 2" key="1">
    <citation type="journal article" date="2019" name="Int. J. Syst. Evol. Microbiol.">
        <title>The Global Catalogue of Microorganisms (GCM) 10K type strain sequencing project: providing services to taxonomists for standard genome sequencing and annotation.</title>
        <authorList>
            <consortium name="The Broad Institute Genomics Platform"/>
            <consortium name="The Broad Institute Genome Sequencing Center for Infectious Disease"/>
            <person name="Wu L."/>
            <person name="Ma J."/>
        </authorList>
    </citation>
    <scope>NUCLEOTIDE SEQUENCE [LARGE SCALE GENOMIC DNA]</scope>
    <source>
        <strain evidence="1 2">JCM 16231</strain>
    </source>
</reference>
<dbReference type="Proteomes" id="UP001500185">
    <property type="component" value="Unassembled WGS sequence"/>
</dbReference>
<proteinExistence type="predicted"/>
<gene>
    <name evidence="1" type="ORF">GCM10009433_01900</name>
</gene>
<evidence type="ECO:0000313" key="2">
    <source>
        <dbReference type="Proteomes" id="UP001500185"/>
    </source>
</evidence>
<organism evidence="1 2">
    <name type="scientific">Psychroflexus lacisalsi</name>
    <dbReference type="NCBI Taxonomy" id="503928"/>
    <lineage>
        <taxon>Bacteria</taxon>
        <taxon>Pseudomonadati</taxon>
        <taxon>Bacteroidota</taxon>
        <taxon>Flavobacteriia</taxon>
        <taxon>Flavobacteriales</taxon>
        <taxon>Flavobacteriaceae</taxon>
        <taxon>Psychroflexus</taxon>
    </lineage>
</organism>